<evidence type="ECO:0000313" key="1">
    <source>
        <dbReference type="EMBL" id="KIM57603.1"/>
    </source>
</evidence>
<evidence type="ECO:0000313" key="2">
    <source>
        <dbReference type="Proteomes" id="UP000053989"/>
    </source>
</evidence>
<dbReference type="EMBL" id="KN822098">
    <property type="protein sequence ID" value="KIM57603.1"/>
    <property type="molecule type" value="Genomic_DNA"/>
</dbReference>
<dbReference type="AlphaFoldDB" id="A0A0C2Z6J8"/>
<sequence length="71" mass="8196">MKQITPSVLMQEYRLGISWHNNDQYSIDNECHLSDAERHVPIGLTKVRRCFLRSRCFGDQIQGCVTVRAAC</sequence>
<keyword evidence="2" id="KW-1185">Reference proteome</keyword>
<dbReference type="Proteomes" id="UP000053989">
    <property type="component" value="Unassembled WGS sequence"/>
</dbReference>
<reference evidence="1 2" key="1">
    <citation type="submission" date="2014-04" db="EMBL/GenBank/DDBJ databases">
        <authorList>
            <consortium name="DOE Joint Genome Institute"/>
            <person name="Kuo A."/>
            <person name="Kohler A."/>
            <person name="Nagy L.G."/>
            <person name="Floudas D."/>
            <person name="Copeland A."/>
            <person name="Barry K.W."/>
            <person name="Cichocki N."/>
            <person name="Veneault-Fourrey C."/>
            <person name="LaButti K."/>
            <person name="Lindquist E.A."/>
            <person name="Lipzen A."/>
            <person name="Lundell T."/>
            <person name="Morin E."/>
            <person name="Murat C."/>
            <person name="Sun H."/>
            <person name="Tunlid A."/>
            <person name="Henrissat B."/>
            <person name="Grigoriev I.V."/>
            <person name="Hibbett D.S."/>
            <person name="Martin F."/>
            <person name="Nordberg H.P."/>
            <person name="Cantor M.N."/>
            <person name="Hua S.X."/>
        </authorList>
    </citation>
    <scope>NUCLEOTIDE SEQUENCE [LARGE SCALE GENOMIC DNA]</scope>
    <source>
        <strain evidence="1 2">Foug A</strain>
    </source>
</reference>
<protein>
    <submittedName>
        <fullName evidence="1">Uncharacterized protein</fullName>
    </submittedName>
</protein>
<name>A0A0C2Z6J8_9AGAM</name>
<gene>
    <name evidence="1" type="ORF">SCLCIDRAFT_1219280</name>
</gene>
<dbReference type="HOGENOM" id="CLU_2741551_0_0_1"/>
<dbReference type="InParanoid" id="A0A0C2Z6J8"/>
<accession>A0A0C2Z6J8</accession>
<reference evidence="2" key="2">
    <citation type="submission" date="2015-01" db="EMBL/GenBank/DDBJ databases">
        <title>Evolutionary Origins and Diversification of the Mycorrhizal Mutualists.</title>
        <authorList>
            <consortium name="DOE Joint Genome Institute"/>
            <consortium name="Mycorrhizal Genomics Consortium"/>
            <person name="Kohler A."/>
            <person name="Kuo A."/>
            <person name="Nagy L.G."/>
            <person name="Floudas D."/>
            <person name="Copeland A."/>
            <person name="Barry K.W."/>
            <person name="Cichocki N."/>
            <person name="Veneault-Fourrey C."/>
            <person name="LaButti K."/>
            <person name="Lindquist E.A."/>
            <person name="Lipzen A."/>
            <person name="Lundell T."/>
            <person name="Morin E."/>
            <person name="Murat C."/>
            <person name="Riley R."/>
            <person name="Ohm R."/>
            <person name="Sun H."/>
            <person name="Tunlid A."/>
            <person name="Henrissat B."/>
            <person name="Grigoriev I.V."/>
            <person name="Hibbett D.S."/>
            <person name="Martin F."/>
        </authorList>
    </citation>
    <scope>NUCLEOTIDE SEQUENCE [LARGE SCALE GENOMIC DNA]</scope>
    <source>
        <strain evidence="2">Foug A</strain>
    </source>
</reference>
<proteinExistence type="predicted"/>
<organism evidence="1 2">
    <name type="scientific">Scleroderma citrinum Foug A</name>
    <dbReference type="NCBI Taxonomy" id="1036808"/>
    <lineage>
        <taxon>Eukaryota</taxon>
        <taxon>Fungi</taxon>
        <taxon>Dikarya</taxon>
        <taxon>Basidiomycota</taxon>
        <taxon>Agaricomycotina</taxon>
        <taxon>Agaricomycetes</taxon>
        <taxon>Agaricomycetidae</taxon>
        <taxon>Boletales</taxon>
        <taxon>Sclerodermatineae</taxon>
        <taxon>Sclerodermataceae</taxon>
        <taxon>Scleroderma</taxon>
    </lineage>
</organism>